<keyword evidence="20" id="KW-1185">Reference proteome</keyword>
<keyword evidence="11" id="KW-0472">Membrane</keyword>
<dbReference type="PROSITE" id="PS50113">
    <property type="entry name" value="PAC"/>
    <property type="match status" value="1"/>
</dbReference>
<dbReference type="SUPFAM" id="SSF55874">
    <property type="entry name" value="ATPase domain of HSP90 chaperone/DNA topoisomerase II/histidine kinase"/>
    <property type="match status" value="1"/>
</dbReference>
<dbReference type="SMART" id="SM00448">
    <property type="entry name" value="REC"/>
    <property type="match status" value="2"/>
</dbReference>
<evidence type="ECO:0000259" key="18">
    <source>
        <dbReference type="PROSITE" id="PS50894"/>
    </source>
</evidence>
<evidence type="ECO:0000259" key="15">
    <source>
        <dbReference type="PROSITE" id="PS50109"/>
    </source>
</evidence>
<dbReference type="InterPro" id="IPR005467">
    <property type="entry name" value="His_kinase_dom"/>
</dbReference>
<dbReference type="Gene3D" id="3.30.565.10">
    <property type="entry name" value="Histidine kinase-like ATPase, C-terminal domain"/>
    <property type="match status" value="1"/>
</dbReference>
<comment type="caution">
    <text evidence="19">The sequence shown here is derived from an EMBL/GenBank/DDBJ whole genome shotgun (WGS) entry which is preliminary data.</text>
</comment>
<dbReference type="InterPro" id="IPR000700">
    <property type="entry name" value="PAS-assoc_C"/>
</dbReference>
<dbReference type="InterPro" id="IPR036097">
    <property type="entry name" value="HisK_dim/P_sf"/>
</dbReference>
<evidence type="ECO:0000256" key="10">
    <source>
        <dbReference type="ARBA" id="ARBA00023012"/>
    </source>
</evidence>
<evidence type="ECO:0000313" key="19">
    <source>
        <dbReference type="EMBL" id="MDG3005929.1"/>
    </source>
</evidence>
<proteinExistence type="predicted"/>
<sequence>MREQLVELEAANEALRREVDRSRRDEEGLRLGERRYRSLVEATTAIVWNTPASGEFEVEQPRWSDFTGQPFEQLRGWGWLDAVHPVDRPNTARVWSEAVAGRSLYHVEHRLRRHDGAYRNMLVRAVPIVDDRGSIREWVGVHADVTAQKEAETTLREAKALAEAADRAKSDFLANMSHEIRTPMNGILGMTELALDTDLTPEQRRYLELVKSSADSLLTIVNDILDFSKIEAGKVELETIPFSLRDRLGDVLKSLALRAHAKGLELACDVAAEVPDALAGDPGRLGQVLMNLVGNAIKFTASGEVVLSVRPTDRAAATGELVDLSFAVSDTGPGIPPDEGCRLFQPFTQADASTTRRFGGTGLGLTIAKRIVELMGGRIWFESEPGRGSVFRFTARLALRRAGTQEADPDPAGLRGLGVLVVDDNATNRMVLHEILTRWGMRPVLADGAEDALAAMRRAAESGAPFTLVLSDVMMPGVDGYRFAEQVRRRPDLAGAALILLSSADRRHDAARCRQMGIAACLTKPVKQSELLDAIIKALDGSPDGATAGPIGRDRRPRPGPASRPGALSILLVEDNATNRLLAETLLERWGHTVATARNGKEALAALAERSFQVVLMDVQMPEMDGFEATAHIRDREKGTGGHVPIVAMTAHAMKGDRERCLEAGMDGYVTKPIRSEELYLALASFAPADVLDPRGPEAGRPVAPAEAGAELLPAGTPAGVVDGTALLARVGGREDRLRTIIQVFRDESAGLMAELRAAIAGGQATGLKLAAHSLKGAVGLFGAPAVVENAQRLESLGQAGELTGAMELYGRLEEEIRKLNAALAGVLSALPAPFQQPRP</sequence>
<dbReference type="SUPFAM" id="SSF52172">
    <property type="entry name" value="CheY-like"/>
    <property type="match status" value="2"/>
</dbReference>
<dbReference type="EMBL" id="JARRAG010000002">
    <property type="protein sequence ID" value="MDG3005929.1"/>
    <property type="molecule type" value="Genomic_DNA"/>
</dbReference>
<dbReference type="Pfam" id="PF08447">
    <property type="entry name" value="PAS_3"/>
    <property type="match status" value="1"/>
</dbReference>
<comment type="subcellular location">
    <subcellularLocation>
        <location evidence="2">Cell membrane</location>
        <topology evidence="2">Multi-pass membrane protein</topology>
    </subcellularLocation>
</comment>
<dbReference type="Pfam" id="PF00072">
    <property type="entry name" value="Response_reg"/>
    <property type="match status" value="2"/>
</dbReference>
<dbReference type="SUPFAM" id="SSF47226">
    <property type="entry name" value="Histidine-containing phosphotransfer domain, HPT domain"/>
    <property type="match status" value="1"/>
</dbReference>
<feature type="domain" description="HPt" evidence="18">
    <location>
        <begin position="734"/>
        <end position="834"/>
    </location>
</feature>
<reference evidence="19 20" key="1">
    <citation type="submission" date="2023-03" db="EMBL/GenBank/DDBJ databases">
        <title>Paludisphaera mucosa sp. nov. a novel planctomycete from northern fen.</title>
        <authorList>
            <person name="Ivanova A."/>
        </authorList>
    </citation>
    <scope>NUCLEOTIDE SEQUENCE [LARGE SCALE GENOMIC DNA]</scope>
    <source>
        <strain evidence="19 20">Pla2</strain>
    </source>
</reference>
<dbReference type="CDD" id="cd00156">
    <property type="entry name" value="REC"/>
    <property type="match status" value="1"/>
</dbReference>
<dbReference type="NCBIfam" id="TIGR00229">
    <property type="entry name" value="sensory_box"/>
    <property type="match status" value="1"/>
</dbReference>
<name>A0ABT6FEL0_9BACT</name>
<dbReference type="SUPFAM" id="SSF55785">
    <property type="entry name" value="PYP-like sensor domain (PAS domain)"/>
    <property type="match status" value="1"/>
</dbReference>
<feature type="modified residue" description="4-aspartylphosphate" evidence="13">
    <location>
        <position position="472"/>
    </location>
</feature>
<dbReference type="PRINTS" id="PR00344">
    <property type="entry name" value="BCTRLSENSOR"/>
</dbReference>
<dbReference type="InterPro" id="IPR003661">
    <property type="entry name" value="HisK_dim/P_dom"/>
</dbReference>
<evidence type="ECO:0000256" key="11">
    <source>
        <dbReference type="ARBA" id="ARBA00023136"/>
    </source>
</evidence>
<evidence type="ECO:0000256" key="7">
    <source>
        <dbReference type="ARBA" id="ARBA00022741"/>
    </source>
</evidence>
<evidence type="ECO:0000256" key="12">
    <source>
        <dbReference type="PROSITE-ProRule" id="PRU00110"/>
    </source>
</evidence>
<dbReference type="InterPro" id="IPR001789">
    <property type="entry name" value="Sig_transdc_resp-reg_receiver"/>
</dbReference>
<evidence type="ECO:0000256" key="8">
    <source>
        <dbReference type="ARBA" id="ARBA00022840"/>
    </source>
</evidence>
<dbReference type="SMART" id="SM00387">
    <property type="entry name" value="HATPase_c"/>
    <property type="match status" value="1"/>
</dbReference>
<feature type="modified residue" description="Phosphohistidine" evidence="12">
    <location>
        <position position="773"/>
    </location>
</feature>
<organism evidence="19 20">
    <name type="scientific">Paludisphaera mucosa</name>
    <dbReference type="NCBI Taxonomy" id="3030827"/>
    <lineage>
        <taxon>Bacteria</taxon>
        <taxon>Pseudomonadati</taxon>
        <taxon>Planctomycetota</taxon>
        <taxon>Planctomycetia</taxon>
        <taxon>Isosphaerales</taxon>
        <taxon>Isosphaeraceae</taxon>
        <taxon>Paludisphaera</taxon>
    </lineage>
</organism>
<dbReference type="CDD" id="cd00088">
    <property type="entry name" value="HPT"/>
    <property type="match status" value="1"/>
</dbReference>
<dbReference type="Gene3D" id="1.10.287.130">
    <property type="match status" value="1"/>
</dbReference>
<dbReference type="CDD" id="cd00130">
    <property type="entry name" value="PAS"/>
    <property type="match status" value="1"/>
</dbReference>
<keyword evidence="5 13" id="KW-0597">Phosphoprotein</keyword>
<keyword evidence="9" id="KW-1133">Transmembrane helix</keyword>
<dbReference type="InterPro" id="IPR035965">
    <property type="entry name" value="PAS-like_dom_sf"/>
</dbReference>
<evidence type="ECO:0000256" key="3">
    <source>
        <dbReference type="ARBA" id="ARBA00012438"/>
    </source>
</evidence>
<dbReference type="SMART" id="SM00388">
    <property type="entry name" value="HisKA"/>
    <property type="match status" value="1"/>
</dbReference>
<accession>A0ABT6FEL0</accession>
<dbReference type="InterPro" id="IPR001610">
    <property type="entry name" value="PAC"/>
</dbReference>
<dbReference type="InterPro" id="IPR036890">
    <property type="entry name" value="HATPase_C_sf"/>
</dbReference>
<dbReference type="CDD" id="cd00082">
    <property type="entry name" value="HisKA"/>
    <property type="match status" value="1"/>
</dbReference>
<gene>
    <name evidence="19" type="ORF">PZE19_19280</name>
</gene>
<dbReference type="PROSITE" id="PS50109">
    <property type="entry name" value="HIS_KIN"/>
    <property type="match status" value="1"/>
</dbReference>
<evidence type="ECO:0000259" key="16">
    <source>
        <dbReference type="PROSITE" id="PS50110"/>
    </source>
</evidence>
<feature type="domain" description="PAC" evidence="17">
    <location>
        <begin position="105"/>
        <end position="157"/>
    </location>
</feature>
<feature type="region of interest" description="Disordered" evidence="14">
    <location>
        <begin position="545"/>
        <end position="566"/>
    </location>
</feature>
<dbReference type="Gene3D" id="3.40.50.2300">
    <property type="match status" value="2"/>
</dbReference>
<dbReference type="InterPro" id="IPR000014">
    <property type="entry name" value="PAS"/>
</dbReference>
<dbReference type="CDD" id="cd17546">
    <property type="entry name" value="REC_hyHK_CKI1_RcsC-like"/>
    <property type="match status" value="1"/>
</dbReference>
<dbReference type="EC" id="2.7.13.3" evidence="3"/>
<dbReference type="PROSITE" id="PS50894">
    <property type="entry name" value="HPT"/>
    <property type="match status" value="1"/>
</dbReference>
<dbReference type="InterPro" id="IPR036641">
    <property type="entry name" value="HPT_dom_sf"/>
</dbReference>
<dbReference type="PROSITE" id="PS50110">
    <property type="entry name" value="RESPONSE_REGULATORY"/>
    <property type="match status" value="2"/>
</dbReference>
<evidence type="ECO:0000313" key="20">
    <source>
        <dbReference type="Proteomes" id="UP001216907"/>
    </source>
</evidence>
<keyword evidence="7" id="KW-0547">Nucleotide-binding</keyword>
<keyword evidence="6" id="KW-0812">Transmembrane</keyword>
<dbReference type="InterPro" id="IPR004358">
    <property type="entry name" value="Sig_transdc_His_kin-like_C"/>
</dbReference>
<dbReference type="CDD" id="cd16922">
    <property type="entry name" value="HATPase_EvgS-ArcB-TorS-like"/>
    <property type="match status" value="1"/>
</dbReference>
<dbReference type="Pfam" id="PF00512">
    <property type="entry name" value="HisKA"/>
    <property type="match status" value="1"/>
</dbReference>
<evidence type="ECO:0000256" key="4">
    <source>
        <dbReference type="ARBA" id="ARBA00022475"/>
    </source>
</evidence>
<evidence type="ECO:0000256" key="9">
    <source>
        <dbReference type="ARBA" id="ARBA00022989"/>
    </source>
</evidence>
<evidence type="ECO:0000256" key="14">
    <source>
        <dbReference type="SAM" id="MobiDB-lite"/>
    </source>
</evidence>
<dbReference type="InterPro" id="IPR013655">
    <property type="entry name" value="PAS_fold_3"/>
</dbReference>
<evidence type="ECO:0000256" key="5">
    <source>
        <dbReference type="ARBA" id="ARBA00022553"/>
    </source>
</evidence>
<evidence type="ECO:0000256" key="1">
    <source>
        <dbReference type="ARBA" id="ARBA00000085"/>
    </source>
</evidence>
<dbReference type="PANTHER" id="PTHR45339">
    <property type="entry name" value="HYBRID SIGNAL TRANSDUCTION HISTIDINE KINASE J"/>
    <property type="match status" value="1"/>
</dbReference>
<keyword evidence="4" id="KW-1003">Cell membrane</keyword>
<dbReference type="Gene3D" id="1.20.120.160">
    <property type="entry name" value="HPT domain"/>
    <property type="match status" value="1"/>
</dbReference>
<feature type="domain" description="Response regulatory" evidence="16">
    <location>
        <begin position="418"/>
        <end position="539"/>
    </location>
</feature>
<evidence type="ECO:0000256" key="2">
    <source>
        <dbReference type="ARBA" id="ARBA00004651"/>
    </source>
</evidence>
<feature type="modified residue" description="4-aspartylphosphate" evidence="13">
    <location>
        <position position="618"/>
    </location>
</feature>
<protein>
    <recommendedName>
        <fullName evidence="3">histidine kinase</fullName>
        <ecNumber evidence="3">2.7.13.3</ecNumber>
    </recommendedName>
</protein>
<dbReference type="InterPro" id="IPR011006">
    <property type="entry name" value="CheY-like_superfamily"/>
</dbReference>
<keyword evidence="10" id="KW-0902">Two-component regulatory system</keyword>
<dbReference type="Pfam" id="PF01627">
    <property type="entry name" value="Hpt"/>
    <property type="match status" value="1"/>
</dbReference>
<dbReference type="PANTHER" id="PTHR45339:SF1">
    <property type="entry name" value="HYBRID SIGNAL TRANSDUCTION HISTIDINE KINASE J"/>
    <property type="match status" value="1"/>
</dbReference>
<keyword evidence="8" id="KW-0067">ATP-binding</keyword>
<dbReference type="SMART" id="SM00086">
    <property type="entry name" value="PAC"/>
    <property type="match status" value="1"/>
</dbReference>
<feature type="domain" description="Histidine kinase" evidence="15">
    <location>
        <begin position="175"/>
        <end position="399"/>
    </location>
</feature>
<comment type="catalytic activity">
    <reaction evidence="1">
        <text>ATP + protein L-histidine = ADP + protein N-phospho-L-histidine.</text>
        <dbReference type="EC" id="2.7.13.3"/>
    </reaction>
</comment>
<dbReference type="Gene3D" id="3.30.450.20">
    <property type="entry name" value="PAS domain"/>
    <property type="match status" value="1"/>
</dbReference>
<dbReference type="InterPro" id="IPR003594">
    <property type="entry name" value="HATPase_dom"/>
</dbReference>
<feature type="domain" description="Response regulatory" evidence="16">
    <location>
        <begin position="569"/>
        <end position="687"/>
    </location>
</feature>
<dbReference type="Proteomes" id="UP001216907">
    <property type="component" value="Unassembled WGS sequence"/>
</dbReference>
<evidence type="ECO:0000256" key="13">
    <source>
        <dbReference type="PROSITE-ProRule" id="PRU00169"/>
    </source>
</evidence>
<evidence type="ECO:0000259" key="17">
    <source>
        <dbReference type="PROSITE" id="PS50113"/>
    </source>
</evidence>
<dbReference type="InterPro" id="IPR008207">
    <property type="entry name" value="Sig_transdc_His_kin_Hpt_dom"/>
</dbReference>
<evidence type="ECO:0000256" key="6">
    <source>
        <dbReference type="ARBA" id="ARBA00022692"/>
    </source>
</evidence>
<dbReference type="SUPFAM" id="SSF47384">
    <property type="entry name" value="Homodimeric domain of signal transducing histidine kinase"/>
    <property type="match status" value="1"/>
</dbReference>
<dbReference type="RefSeq" id="WP_277862244.1">
    <property type="nucleotide sequence ID" value="NZ_JARRAG010000002.1"/>
</dbReference>
<dbReference type="Pfam" id="PF02518">
    <property type="entry name" value="HATPase_c"/>
    <property type="match status" value="1"/>
</dbReference>